<dbReference type="Proteomes" id="UP001258181">
    <property type="component" value="Unassembled WGS sequence"/>
</dbReference>
<dbReference type="InterPro" id="IPR002656">
    <property type="entry name" value="Acyl_transf_3_dom"/>
</dbReference>
<evidence type="ECO:0000313" key="6">
    <source>
        <dbReference type="Proteomes" id="UP001258181"/>
    </source>
</evidence>
<feature type="transmembrane region" description="Helical" evidence="3">
    <location>
        <begin position="12"/>
        <end position="32"/>
    </location>
</feature>
<sequence>MSGRIHSLDSLRGISALIVLIHHCLLMTPLFYAAHYNEPYNNWVVSLFDNTILHTVWAGSEAVLLFFVLSGFVLALPFLSFKNNYSYGDYIIKRICRIYIPYISVMTIAVLLMVFIADYHGHTGLMDSFSERRWAHPLSLEAAISYIIMLGYDNTNVNGPTWSLVHEMRISFFFPFLMLLVIKFDWKKAIILGFGGSMFFWLVFYVMNIFIDNGFTSAVINSFKDTFFYTTFFIIGALFAKNYKNILPLFNKIKSLNKIFLFLIALILFNFEDVFPFFQKFHGIVGLGINLGVEWIAAIGVLIIFTFAISSQPFNKLLTKPVFKWLGKVSYSLYLVHMVVLITMMYTLGKIIPVYIALSFVPIISILFAAITHKFIEKPAQNLGNYLVNKKKRSEKIPQKQIV</sequence>
<keyword evidence="6" id="KW-1185">Reference proteome</keyword>
<reference evidence="5 6" key="1">
    <citation type="submission" date="2023-07" db="EMBL/GenBank/DDBJ databases">
        <title>Sorghum-associated microbial communities from plants grown in Nebraska, USA.</title>
        <authorList>
            <person name="Schachtman D."/>
        </authorList>
    </citation>
    <scope>NUCLEOTIDE SEQUENCE [LARGE SCALE GENOMIC DNA]</scope>
    <source>
        <strain evidence="5 6">BE211</strain>
    </source>
</reference>
<accession>A0ABU1U157</accession>
<dbReference type="PANTHER" id="PTHR23028">
    <property type="entry name" value="ACETYLTRANSFERASE"/>
    <property type="match status" value="1"/>
</dbReference>
<evidence type="ECO:0000256" key="2">
    <source>
        <dbReference type="ARBA" id="ARBA00007400"/>
    </source>
</evidence>
<dbReference type="RefSeq" id="WP_310258702.1">
    <property type="nucleotide sequence ID" value="NZ_JAVDWA010000003.1"/>
</dbReference>
<evidence type="ECO:0000313" key="5">
    <source>
        <dbReference type="EMBL" id="MDR7073194.1"/>
    </source>
</evidence>
<feature type="transmembrane region" description="Helical" evidence="3">
    <location>
        <begin position="52"/>
        <end position="79"/>
    </location>
</feature>
<dbReference type="EMBL" id="JAVDWA010000003">
    <property type="protein sequence ID" value="MDR7073194.1"/>
    <property type="molecule type" value="Genomic_DNA"/>
</dbReference>
<proteinExistence type="inferred from homology"/>
<keyword evidence="3" id="KW-0472">Membrane</keyword>
<evidence type="ECO:0000259" key="4">
    <source>
        <dbReference type="Pfam" id="PF01757"/>
    </source>
</evidence>
<feature type="domain" description="Acyltransferase 3" evidence="4">
    <location>
        <begin position="5"/>
        <end position="365"/>
    </location>
</feature>
<feature type="transmembrane region" description="Helical" evidence="3">
    <location>
        <begin position="164"/>
        <end position="182"/>
    </location>
</feature>
<feature type="transmembrane region" description="Helical" evidence="3">
    <location>
        <begin position="226"/>
        <end position="243"/>
    </location>
</feature>
<feature type="transmembrane region" description="Helical" evidence="3">
    <location>
        <begin position="255"/>
        <end position="271"/>
    </location>
</feature>
<keyword evidence="3" id="KW-1133">Transmembrane helix</keyword>
<evidence type="ECO:0000256" key="3">
    <source>
        <dbReference type="SAM" id="Phobius"/>
    </source>
</evidence>
<feature type="transmembrane region" description="Helical" evidence="3">
    <location>
        <begin position="283"/>
        <end position="309"/>
    </location>
</feature>
<gene>
    <name evidence="5" type="ORF">J2X07_002180</name>
</gene>
<dbReference type="InterPro" id="IPR050879">
    <property type="entry name" value="Acyltransferase_3"/>
</dbReference>
<feature type="transmembrane region" description="Helical" evidence="3">
    <location>
        <begin position="189"/>
        <end position="211"/>
    </location>
</feature>
<organism evidence="5 6">
    <name type="scientific">Fictibacillus barbaricus</name>
    <dbReference type="NCBI Taxonomy" id="182136"/>
    <lineage>
        <taxon>Bacteria</taxon>
        <taxon>Bacillati</taxon>
        <taxon>Bacillota</taxon>
        <taxon>Bacilli</taxon>
        <taxon>Bacillales</taxon>
        <taxon>Fictibacillaceae</taxon>
        <taxon>Fictibacillus</taxon>
    </lineage>
</organism>
<evidence type="ECO:0000256" key="1">
    <source>
        <dbReference type="ARBA" id="ARBA00004370"/>
    </source>
</evidence>
<protein>
    <submittedName>
        <fullName evidence="5">Peptidoglycan/LPS O-acetylase OafA/YrhL</fullName>
    </submittedName>
</protein>
<feature type="transmembrane region" description="Helical" evidence="3">
    <location>
        <begin position="329"/>
        <end position="346"/>
    </location>
</feature>
<keyword evidence="3" id="KW-0812">Transmembrane</keyword>
<comment type="caution">
    <text evidence="5">The sequence shown here is derived from an EMBL/GenBank/DDBJ whole genome shotgun (WGS) entry which is preliminary data.</text>
</comment>
<dbReference type="Pfam" id="PF01757">
    <property type="entry name" value="Acyl_transf_3"/>
    <property type="match status" value="1"/>
</dbReference>
<comment type="similarity">
    <text evidence="2">Belongs to the acyltransferase 3 family.</text>
</comment>
<comment type="subcellular location">
    <subcellularLocation>
        <location evidence="1">Membrane</location>
    </subcellularLocation>
</comment>
<feature type="transmembrane region" description="Helical" evidence="3">
    <location>
        <begin position="352"/>
        <end position="371"/>
    </location>
</feature>
<name>A0ABU1U157_9BACL</name>
<feature type="transmembrane region" description="Helical" evidence="3">
    <location>
        <begin position="99"/>
        <end position="117"/>
    </location>
</feature>